<evidence type="ECO:0000256" key="2">
    <source>
        <dbReference type="SAM" id="SignalP"/>
    </source>
</evidence>
<dbReference type="InterPro" id="IPR024134">
    <property type="entry name" value="SOD_Cu/Zn_/chaperone"/>
</dbReference>
<evidence type="ECO:0000259" key="3">
    <source>
        <dbReference type="Pfam" id="PF00080"/>
    </source>
</evidence>
<keyword evidence="2" id="KW-0732">Signal</keyword>
<dbReference type="RefSeq" id="WP_188760619.1">
    <property type="nucleotide sequence ID" value="NZ_BMJB01000003.1"/>
</dbReference>
<name>A0A916S1K1_9BACT</name>
<gene>
    <name evidence="4" type="ORF">GCM10011507_32920</name>
</gene>
<evidence type="ECO:0000313" key="5">
    <source>
        <dbReference type="Proteomes" id="UP000648801"/>
    </source>
</evidence>
<feature type="domain" description="Superoxide dismutase copper/zinc binding" evidence="3">
    <location>
        <begin position="38"/>
        <end position="170"/>
    </location>
</feature>
<dbReference type="PANTHER" id="PTHR10003">
    <property type="entry name" value="SUPEROXIDE DISMUTASE CU-ZN -RELATED"/>
    <property type="match status" value="1"/>
</dbReference>
<evidence type="ECO:0000256" key="1">
    <source>
        <dbReference type="ARBA" id="ARBA00010457"/>
    </source>
</evidence>
<dbReference type="CDD" id="cd00305">
    <property type="entry name" value="Cu-Zn_Superoxide_Dismutase"/>
    <property type="match status" value="1"/>
</dbReference>
<reference evidence="4" key="1">
    <citation type="journal article" date="2014" name="Int. J. Syst. Evol. Microbiol.">
        <title>Complete genome sequence of Corynebacterium casei LMG S-19264T (=DSM 44701T), isolated from a smear-ripened cheese.</title>
        <authorList>
            <consortium name="US DOE Joint Genome Institute (JGI-PGF)"/>
            <person name="Walter F."/>
            <person name="Albersmeier A."/>
            <person name="Kalinowski J."/>
            <person name="Ruckert C."/>
        </authorList>
    </citation>
    <scope>NUCLEOTIDE SEQUENCE</scope>
    <source>
        <strain evidence="4">CGMCC 1.15447</strain>
    </source>
</reference>
<keyword evidence="5" id="KW-1185">Reference proteome</keyword>
<comment type="similarity">
    <text evidence="1">Belongs to the Cu-Zn superoxide dismutase family.</text>
</comment>
<dbReference type="GO" id="GO:0005507">
    <property type="term" value="F:copper ion binding"/>
    <property type="evidence" value="ECO:0007669"/>
    <property type="project" value="InterPro"/>
</dbReference>
<reference evidence="4" key="2">
    <citation type="submission" date="2020-09" db="EMBL/GenBank/DDBJ databases">
        <authorList>
            <person name="Sun Q."/>
            <person name="Zhou Y."/>
        </authorList>
    </citation>
    <scope>NUCLEOTIDE SEQUENCE</scope>
    <source>
        <strain evidence="4">CGMCC 1.15447</strain>
    </source>
</reference>
<evidence type="ECO:0000313" key="4">
    <source>
        <dbReference type="EMBL" id="GGA79096.1"/>
    </source>
</evidence>
<dbReference type="AlphaFoldDB" id="A0A916S1K1"/>
<dbReference type="GO" id="GO:0006801">
    <property type="term" value="P:superoxide metabolic process"/>
    <property type="evidence" value="ECO:0007669"/>
    <property type="project" value="InterPro"/>
</dbReference>
<feature type="signal peptide" evidence="2">
    <location>
        <begin position="1"/>
        <end position="19"/>
    </location>
</feature>
<dbReference type="Proteomes" id="UP000648801">
    <property type="component" value="Unassembled WGS sequence"/>
</dbReference>
<accession>A0A916S1K1</accession>
<protein>
    <submittedName>
        <fullName evidence="4">Superoxide dismutase</fullName>
    </submittedName>
</protein>
<sequence>MRILAAALVACLMTAPAVARSNDSLTVHLKNSKGQDAGTAKFKQLKDGRVEIKLSLKNIYFGEHAVHIHEHPVCDAPDFKGAGGHFNPSGREHGLENPKGHHNGDLPNISVGEDHMGEATFKVDYLSLDPSASNSIVANGGTAIVIHEHADDMKTDPSGEAGNRIACGVITEPKP</sequence>
<organism evidence="4 5">
    <name type="scientific">Edaphobacter acidisoli</name>
    <dbReference type="NCBI Taxonomy" id="2040573"/>
    <lineage>
        <taxon>Bacteria</taxon>
        <taxon>Pseudomonadati</taxon>
        <taxon>Acidobacteriota</taxon>
        <taxon>Terriglobia</taxon>
        <taxon>Terriglobales</taxon>
        <taxon>Acidobacteriaceae</taxon>
        <taxon>Edaphobacter</taxon>
    </lineage>
</organism>
<dbReference type="InterPro" id="IPR001424">
    <property type="entry name" value="SOD_Cu_Zn_dom"/>
</dbReference>
<dbReference type="Pfam" id="PF00080">
    <property type="entry name" value="Sod_Cu"/>
    <property type="match status" value="1"/>
</dbReference>
<comment type="caution">
    <text evidence="4">The sequence shown here is derived from an EMBL/GenBank/DDBJ whole genome shotgun (WGS) entry which is preliminary data.</text>
</comment>
<dbReference type="SUPFAM" id="SSF49329">
    <property type="entry name" value="Cu,Zn superoxide dismutase-like"/>
    <property type="match status" value="1"/>
</dbReference>
<feature type="chain" id="PRO_5036903581" evidence="2">
    <location>
        <begin position="20"/>
        <end position="175"/>
    </location>
</feature>
<dbReference type="InterPro" id="IPR036423">
    <property type="entry name" value="SOD-like_Cu/Zn_dom_sf"/>
</dbReference>
<dbReference type="EMBL" id="BMJB01000003">
    <property type="protein sequence ID" value="GGA79096.1"/>
    <property type="molecule type" value="Genomic_DNA"/>
</dbReference>
<proteinExistence type="inferred from homology"/>
<dbReference type="Gene3D" id="2.60.40.200">
    <property type="entry name" value="Superoxide dismutase, copper/zinc binding domain"/>
    <property type="match status" value="1"/>
</dbReference>